<dbReference type="Proteomes" id="UP000481858">
    <property type="component" value="Unassembled WGS sequence"/>
</dbReference>
<keyword evidence="4" id="KW-1185">Reference proteome</keyword>
<reference evidence="3 4" key="1">
    <citation type="submission" date="2019-12" db="EMBL/GenBank/DDBJ databases">
        <title>Draft genome sequence of the ascomycete Xylaria multiplex DSM 110363.</title>
        <authorList>
            <person name="Buettner E."/>
            <person name="Kellner H."/>
        </authorList>
    </citation>
    <scope>NUCLEOTIDE SEQUENCE [LARGE SCALE GENOMIC DNA]</scope>
    <source>
        <strain evidence="3 4">DSM 110363</strain>
    </source>
</reference>
<dbReference type="AlphaFoldDB" id="A0A7C8J287"/>
<evidence type="ECO:0000313" key="3">
    <source>
        <dbReference type="EMBL" id="KAF2973304.1"/>
    </source>
</evidence>
<evidence type="ECO:0000259" key="2">
    <source>
        <dbReference type="Pfam" id="PF14420"/>
    </source>
</evidence>
<dbReference type="PANTHER" id="PTHR38788:SF3">
    <property type="entry name" value="CLR5 DOMAIN-CONTAINING PROTEIN"/>
    <property type="match status" value="1"/>
</dbReference>
<gene>
    <name evidence="3" type="ORF">GQX73_g315</name>
</gene>
<dbReference type="InParanoid" id="A0A7C8J287"/>
<feature type="region of interest" description="Disordered" evidence="1">
    <location>
        <begin position="70"/>
        <end position="107"/>
    </location>
</feature>
<evidence type="ECO:0000256" key="1">
    <source>
        <dbReference type="SAM" id="MobiDB-lite"/>
    </source>
</evidence>
<feature type="domain" description="Clr5" evidence="2">
    <location>
        <begin position="14"/>
        <end position="66"/>
    </location>
</feature>
<dbReference type="Pfam" id="PF14420">
    <property type="entry name" value="Clr5"/>
    <property type="match status" value="1"/>
</dbReference>
<organism evidence="3 4">
    <name type="scientific">Xylaria multiplex</name>
    <dbReference type="NCBI Taxonomy" id="323545"/>
    <lineage>
        <taxon>Eukaryota</taxon>
        <taxon>Fungi</taxon>
        <taxon>Dikarya</taxon>
        <taxon>Ascomycota</taxon>
        <taxon>Pezizomycotina</taxon>
        <taxon>Sordariomycetes</taxon>
        <taxon>Xylariomycetidae</taxon>
        <taxon>Xylariales</taxon>
        <taxon>Xylariaceae</taxon>
        <taxon>Xylaria</taxon>
    </lineage>
</organism>
<protein>
    <recommendedName>
        <fullName evidence="2">Clr5 domain-containing protein</fullName>
    </recommendedName>
</protein>
<dbReference type="PANTHER" id="PTHR38788">
    <property type="entry name" value="CLR5 DOMAIN-CONTAINING PROTEIN"/>
    <property type="match status" value="1"/>
</dbReference>
<sequence length="476" mass="55040">MVVLNQTSVPWAQDEDWAQYRTTITELYMGQKRKLEDVRRIMADDFEFYATLRMYKTRFKKWGLAKNKRPKPLCLKDSNPKSSRIPAEDASRSLETSQRFKKPIAPKRSRRIMDHSSTLTHQDLWAQPVTRSMPRSMPPPDFYRFAEDVSHSMLVYIKSVRSPTPELPTPSKTIAWPWLNYITTAGTLFSLGHPRRALLLVDICCQRYRSLLGSQDLSLLETTIIAILKFMRYGPGLVEAFIDFACKMSQIVLGIAHPLSMLFQKWKAAGSDQLAYCIGTAIQYCQGEYCRGGVANVVSHPMMESYGDMYSEMIYHKIFRTTIMLSELQLFQTYLQDHVQREPVSQSLLLERVQGLQCRVAWLHFYAGYYEEATKVVFEMLSEPRADTRIISGCYDLLYDIAVAENKHEMALEMIQKAVTASVKAYGYAHCTTARKMVRLESYLRSKGHVQEADKVRRDSEMQLEQICEEIRHSQF</sequence>
<proteinExistence type="predicted"/>
<comment type="caution">
    <text evidence="3">The sequence shown here is derived from an EMBL/GenBank/DDBJ whole genome shotgun (WGS) entry which is preliminary data.</text>
</comment>
<dbReference type="InterPro" id="IPR025676">
    <property type="entry name" value="Clr5_dom"/>
</dbReference>
<name>A0A7C8J287_9PEZI</name>
<dbReference type="OrthoDB" id="5308957at2759"/>
<dbReference type="EMBL" id="WUBL01000002">
    <property type="protein sequence ID" value="KAF2973304.1"/>
    <property type="molecule type" value="Genomic_DNA"/>
</dbReference>
<accession>A0A7C8J287</accession>
<evidence type="ECO:0000313" key="4">
    <source>
        <dbReference type="Proteomes" id="UP000481858"/>
    </source>
</evidence>